<accession>A0A7U7EM44</accession>
<evidence type="ECO:0000256" key="3">
    <source>
        <dbReference type="ARBA" id="ARBA00022692"/>
    </source>
</evidence>
<dbReference type="PANTHER" id="PTHR32322:SF2">
    <property type="entry name" value="EAMA DOMAIN-CONTAINING PROTEIN"/>
    <property type="match status" value="1"/>
</dbReference>
<keyword evidence="5 6" id="KW-0472">Membrane</keyword>
<dbReference type="InterPro" id="IPR000620">
    <property type="entry name" value="EamA_dom"/>
</dbReference>
<evidence type="ECO:0000256" key="1">
    <source>
        <dbReference type="ARBA" id="ARBA00004141"/>
    </source>
</evidence>
<dbReference type="Proteomes" id="UP000583387">
    <property type="component" value="Unassembled WGS sequence"/>
</dbReference>
<proteinExistence type="inferred from homology"/>
<dbReference type="InterPro" id="IPR050638">
    <property type="entry name" value="AA-Vitamin_Transporters"/>
</dbReference>
<dbReference type="PANTHER" id="PTHR32322">
    <property type="entry name" value="INNER MEMBRANE TRANSPORTER"/>
    <property type="match status" value="1"/>
</dbReference>
<feature type="transmembrane region" description="Helical" evidence="6">
    <location>
        <begin position="64"/>
        <end position="83"/>
    </location>
</feature>
<name>A0A7U7EM44_9GAMM</name>
<feature type="transmembrane region" description="Helical" evidence="6">
    <location>
        <begin position="119"/>
        <end position="136"/>
    </location>
</feature>
<keyword evidence="9" id="KW-1185">Reference proteome</keyword>
<gene>
    <name evidence="8" type="ORF">PSEWESI4_01780</name>
</gene>
<dbReference type="AlphaFoldDB" id="A0A7U7EM44"/>
<evidence type="ECO:0000256" key="5">
    <source>
        <dbReference type="ARBA" id="ARBA00023136"/>
    </source>
</evidence>
<dbReference type="InterPro" id="IPR037185">
    <property type="entry name" value="EmrE-like"/>
</dbReference>
<sequence length="141" mass="15302">MFSVEGMLFALASLACMTFGAIRQKGQQQQPLDVLPLQYGTSLLACVALTPLQPFEFERSIDLLIPLLWLALLISVLGQLLLYRLISAGNLVNVTSLFYLVPGVTAAMDYLFLGNSLSTLSLLGMGAILLGLVLVFRPAQR</sequence>
<evidence type="ECO:0000256" key="6">
    <source>
        <dbReference type="SAM" id="Phobius"/>
    </source>
</evidence>
<comment type="subcellular location">
    <subcellularLocation>
        <location evidence="1">Membrane</location>
        <topology evidence="1">Multi-pass membrane protein</topology>
    </subcellularLocation>
</comment>
<dbReference type="Pfam" id="PF00892">
    <property type="entry name" value="EamA"/>
    <property type="match status" value="1"/>
</dbReference>
<evidence type="ECO:0000313" key="8">
    <source>
        <dbReference type="EMBL" id="CAD5107507.1"/>
    </source>
</evidence>
<reference evidence="8 9" key="1">
    <citation type="submission" date="2020-08" db="EMBL/GenBank/DDBJ databases">
        <authorList>
            <person name="Criscuolo A."/>
        </authorList>
    </citation>
    <scope>NUCLEOTIDE SEQUENCE [LARGE SCALE GENOMIC DNA]</scope>
    <source>
        <strain evidence="8">CIP111764</strain>
    </source>
</reference>
<evidence type="ECO:0000256" key="2">
    <source>
        <dbReference type="ARBA" id="ARBA00007362"/>
    </source>
</evidence>
<organism evidence="8 9">
    <name type="scientific">Zestomonas carbonaria</name>
    <dbReference type="NCBI Taxonomy" id="2762745"/>
    <lineage>
        <taxon>Bacteria</taxon>
        <taxon>Pseudomonadati</taxon>
        <taxon>Pseudomonadota</taxon>
        <taxon>Gammaproteobacteria</taxon>
        <taxon>Pseudomonadales</taxon>
        <taxon>Pseudomonadaceae</taxon>
        <taxon>Zestomonas</taxon>
    </lineage>
</organism>
<evidence type="ECO:0000313" key="9">
    <source>
        <dbReference type="Proteomes" id="UP000583387"/>
    </source>
</evidence>
<keyword evidence="4 6" id="KW-1133">Transmembrane helix</keyword>
<dbReference type="GO" id="GO:0016020">
    <property type="term" value="C:membrane"/>
    <property type="evidence" value="ECO:0007669"/>
    <property type="project" value="UniProtKB-SubCell"/>
</dbReference>
<feature type="domain" description="EamA" evidence="7">
    <location>
        <begin position="6"/>
        <end position="136"/>
    </location>
</feature>
<evidence type="ECO:0000259" key="7">
    <source>
        <dbReference type="Pfam" id="PF00892"/>
    </source>
</evidence>
<dbReference type="SUPFAM" id="SSF103481">
    <property type="entry name" value="Multidrug resistance efflux transporter EmrE"/>
    <property type="match status" value="1"/>
</dbReference>
<comment type="caution">
    <text evidence="8">The sequence shown here is derived from an EMBL/GenBank/DDBJ whole genome shotgun (WGS) entry which is preliminary data.</text>
</comment>
<dbReference type="EMBL" id="CAJFCI010000037">
    <property type="protein sequence ID" value="CAD5107507.1"/>
    <property type="molecule type" value="Genomic_DNA"/>
</dbReference>
<keyword evidence="3 6" id="KW-0812">Transmembrane</keyword>
<protein>
    <recommendedName>
        <fullName evidence="7">EamA domain-containing protein</fullName>
    </recommendedName>
</protein>
<comment type="similarity">
    <text evidence="2">Belongs to the EamA transporter family.</text>
</comment>
<evidence type="ECO:0000256" key="4">
    <source>
        <dbReference type="ARBA" id="ARBA00022989"/>
    </source>
</evidence>
<feature type="transmembrane region" description="Helical" evidence="6">
    <location>
        <begin position="90"/>
        <end position="113"/>
    </location>
</feature>